<feature type="compositionally biased region" description="Polar residues" evidence="1">
    <location>
        <begin position="95"/>
        <end position="105"/>
    </location>
</feature>
<dbReference type="Proteomes" id="UP000077266">
    <property type="component" value="Unassembled WGS sequence"/>
</dbReference>
<dbReference type="EMBL" id="KV425952">
    <property type="protein sequence ID" value="KZV95777.1"/>
    <property type="molecule type" value="Genomic_DNA"/>
</dbReference>
<proteinExistence type="predicted"/>
<feature type="region of interest" description="Disordered" evidence="1">
    <location>
        <begin position="1"/>
        <end position="149"/>
    </location>
</feature>
<name>A0A165K4K2_EXIGL</name>
<evidence type="ECO:0000313" key="2">
    <source>
        <dbReference type="EMBL" id="KZV95777.1"/>
    </source>
</evidence>
<accession>A0A165K4K2</accession>
<sequence length="218" mass="22907">MYSRVANDAPSSRTDHPERTTRRLCHTPQPTLSSTSAVAGSDRAESPLGSRPPAPRAVDDSTASAAPSHARRKGVQPGIRAASERSGALPARPPQFSSGPSSQYARTAATADGSSRGDDPVEQGERQAGGLTAPVARPHYHAPTERDARTDNLSAWQRLDAIAPIPRTASSTARTQSPYWQMGDAHRATECDAPQIAALTCAFATARALCGAHRPVVA</sequence>
<keyword evidence="3" id="KW-1185">Reference proteome</keyword>
<protein>
    <submittedName>
        <fullName evidence="2">Uncharacterized protein</fullName>
    </submittedName>
</protein>
<feature type="compositionally biased region" description="Basic and acidic residues" evidence="1">
    <location>
        <begin position="115"/>
        <end position="125"/>
    </location>
</feature>
<reference evidence="2 3" key="1">
    <citation type="journal article" date="2016" name="Mol. Biol. Evol.">
        <title>Comparative Genomics of Early-Diverging Mushroom-Forming Fungi Provides Insights into the Origins of Lignocellulose Decay Capabilities.</title>
        <authorList>
            <person name="Nagy L.G."/>
            <person name="Riley R."/>
            <person name="Tritt A."/>
            <person name="Adam C."/>
            <person name="Daum C."/>
            <person name="Floudas D."/>
            <person name="Sun H."/>
            <person name="Yadav J.S."/>
            <person name="Pangilinan J."/>
            <person name="Larsson K.H."/>
            <person name="Matsuura K."/>
            <person name="Barry K."/>
            <person name="Labutti K."/>
            <person name="Kuo R."/>
            <person name="Ohm R.A."/>
            <person name="Bhattacharya S.S."/>
            <person name="Shirouzu T."/>
            <person name="Yoshinaga Y."/>
            <person name="Martin F.M."/>
            <person name="Grigoriev I.V."/>
            <person name="Hibbett D.S."/>
        </authorList>
    </citation>
    <scope>NUCLEOTIDE SEQUENCE [LARGE SCALE GENOMIC DNA]</scope>
    <source>
        <strain evidence="2 3">HHB12029</strain>
    </source>
</reference>
<feature type="compositionally biased region" description="Polar residues" evidence="1">
    <location>
        <begin position="28"/>
        <end position="38"/>
    </location>
</feature>
<evidence type="ECO:0000313" key="3">
    <source>
        <dbReference type="Proteomes" id="UP000077266"/>
    </source>
</evidence>
<dbReference type="InParanoid" id="A0A165K4K2"/>
<dbReference type="AlphaFoldDB" id="A0A165K4K2"/>
<gene>
    <name evidence="2" type="ORF">EXIGLDRAFT_734814</name>
</gene>
<evidence type="ECO:0000256" key="1">
    <source>
        <dbReference type="SAM" id="MobiDB-lite"/>
    </source>
</evidence>
<organism evidence="2 3">
    <name type="scientific">Exidia glandulosa HHB12029</name>
    <dbReference type="NCBI Taxonomy" id="1314781"/>
    <lineage>
        <taxon>Eukaryota</taxon>
        <taxon>Fungi</taxon>
        <taxon>Dikarya</taxon>
        <taxon>Basidiomycota</taxon>
        <taxon>Agaricomycotina</taxon>
        <taxon>Agaricomycetes</taxon>
        <taxon>Auriculariales</taxon>
        <taxon>Exidiaceae</taxon>
        <taxon>Exidia</taxon>
    </lineage>
</organism>